<proteinExistence type="predicted"/>
<sequence>MSFTFASRQRTLRRICALTLAGTMLLPATPLLAVNAHADSGVAVTAEQNQSTGNITWGIKTSFRNYIGEPYKVSEGASYNSTDLFTFPNHEAKVSEDGNQVSLQGSGKVQYISHCADRNKSEECSLNLTLSNPRIDVDAAQGTGMLYMVVRTKNYTSGQWEGPHEIPMAKLSLKTAQQSEKDGIVTWSNVAANLTAEGNHAFSNFYEDGVGLDALTFSYSGTKAKDAQNSGYKLGESLNSGTDINNPQNTVRAGSYLFYAAGKNFGGGADARYAVIDPKTLQQTESATLPMGSSAHFAANPATGDIVFVNANTRALERYRVDESGKLVSQGAFAGVTFSESENILALGYNEATNSWAVLTADNSGQARYVNVASDGTVKAQTVKSPLDFDPSVAHADDLSEYYGDVFTGSTRMLAPLPDGSFLYSPNKSVYNEEGNKIQNGQLLHLSAQGISVVEQTQPKDAEEAASLNGLLTTPDGYVYRWNNYAASASAVQVLKYDGSSFTTVRESSTAPHGMGAIASFFTAGDKIVAVDSANGRLVWMSKTLEFDHDVPLSDLRSTDKSGSYNALELPNGDIIFPTMVEKNDGLESNLWLNRLVNTAKTPAPPEQPKPADPTPEPTPEPTQPTPEPSKPAETPTPEPSESSEAPAPEPSKPADPAPTPEPSKSADPAPTVPAPEPSKPTEPEPSKPAEPEPSKPAEPAQSFSDVHEGDMFYREITWLAGQNITTGWVDGTFRPHESIEREAIAAFFYRMSGSPQVQLPKESPFTDVKEGDPFYKEIVWFQQQGITTGWPDKTFRPHDPVSREAMAAFFYRYSGKPPVEVQNAPFKDVPEQNMFYREIAWLHDSKITTGWDDGTFRPHESISREAMAAFLYRYAHRG</sequence>
<dbReference type="SUPFAM" id="SSF82171">
    <property type="entry name" value="DPP6 N-terminal domain-like"/>
    <property type="match status" value="1"/>
</dbReference>
<evidence type="ECO:0000313" key="5">
    <source>
        <dbReference type="Proteomes" id="UP000769484"/>
    </source>
</evidence>
<name>A0A930KG29_9MICC</name>
<feature type="domain" description="SLH" evidence="3">
    <location>
        <begin position="700"/>
        <end position="761"/>
    </location>
</feature>
<feature type="signal peptide" evidence="2">
    <location>
        <begin position="1"/>
        <end position="33"/>
    </location>
</feature>
<dbReference type="InterPro" id="IPR007331">
    <property type="entry name" value="Htaa"/>
</dbReference>
<dbReference type="Pfam" id="PF04213">
    <property type="entry name" value="HtaA"/>
    <property type="match status" value="1"/>
</dbReference>
<dbReference type="PRINTS" id="PR01217">
    <property type="entry name" value="PRICHEXTENSN"/>
</dbReference>
<evidence type="ECO:0000256" key="1">
    <source>
        <dbReference type="SAM" id="MobiDB-lite"/>
    </source>
</evidence>
<feature type="region of interest" description="Disordered" evidence="1">
    <location>
        <begin position="600"/>
        <end position="703"/>
    </location>
</feature>
<feature type="compositionally biased region" description="Pro residues" evidence="1">
    <location>
        <begin position="648"/>
        <end position="662"/>
    </location>
</feature>
<feature type="domain" description="SLH" evidence="3">
    <location>
        <begin position="762"/>
        <end position="825"/>
    </location>
</feature>
<feature type="chain" id="PRO_5038701456" evidence="2">
    <location>
        <begin position="34"/>
        <end position="879"/>
    </location>
</feature>
<dbReference type="PROSITE" id="PS51272">
    <property type="entry name" value="SLH"/>
    <property type="match status" value="3"/>
</dbReference>
<dbReference type="Pfam" id="PF00395">
    <property type="entry name" value="SLH"/>
    <property type="match status" value="3"/>
</dbReference>
<accession>A0A930KG29</accession>
<dbReference type="RefSeq" id="WP_315305636.1">
    <property type="nucleotide sequence ID" value="NZ_CAUREM010000029.1"/>
</dbReference>
<evidence type="ECO:0000256" key="2">
    <source>
        <dbReference type="SAM" id="SignalP"/>
    </source>
</evidence>
<comment type="caution">
    <text evidence="4">The sequence shown here is derived from an EMBL/GenBank/DDBJ whole genome shotgun (WGS) entry which is preliminary data.</text>
</comment>
<protein>
    <submittedName>
        <fullName evidence="4">HtaA domain-containing protein</fullName>
    </submittedName>
</protein>
<evidence type="ECO:0000259" key="3">
    <source>
        <dbReference type="PROSITE" id="PS51272"/>
    </source>
</evidence>
<evidence type="ECO:0000313" key="4">
    <source>
        <dbReference type="EMBL" id="MBF1649165.1"/>
    </source>
</evidence>
<dbReference type="Proteomes" id="UP000769484">
    <property type="component" value="Unassembled WGS sequence"/>
</dbReference>
<organism evidence="4 5">
    <name type="scientific">Rothia dentocariosa</name>
    <dbReference type="NCBI Taxonomy" id="2047"/>
    <lineage>
        <taxon>Bacteria</taxon>
        <taxon>Bacillati</taxon>
        <taxon>Actinomycetota</taxon>
        <taxon>Actinomycetes</taxon>
        <taxon>Micrococcales</taxon>
        <taxon>Micrococcaceae</taxon>
        <taxon>Rothia</taxon>
    </lineage>
</organism>
<feature type="domain" description="SLH" evidence="3">
    <location>
        <begin position="826"/>
        <end position="879"/>
    </location>
</feature>
<dbReference type="InterPro" id="IPR001119">
    <property type="entry name" value="SLH_dom"/>
</dbReference>
<keyword evidence="2" id="KW-0732">Signal</keyword>
<gene>
    <name evidence="4" type="ORF">HXO56_03545</name>
</gene>
<dbReference type="InterPro" id="IPR051465">
    <property type="entry name" value="Cell_Envelope_Struct_Comp"/>
</dbReference>
<dbReference type="EMBL" id="JABZXJ010000010">
    <property type="protein sequence ID" value="MBF1649165.1"/>
    <property type="molecule type" value="Genomic_DNA"/>
</dbReference>
<feature type="compositionally biased region" description="Pro residues" evidence="1">
    <location>
        <begin position="603"/>
        <end position="639"/>
    </location>
</feature>
<reference evidence="4" key="1">
    <citation type="submission" date="2020-04" db="EMBL/GenBank/DDBJ databases">
        <title>Deep metagenomics examines the oral microbiome during advanced dental caries in children, revealing novel taxa and co-occurrences with host molecules.</title>
        <authorList>
            <person name="Baker J.L."/>
            <person name="Morton J.T."/>
            <person name="Dinis M."/>
            <person name="Alvarez R."/>
            <person name="Tran N.C."/>
            <person name="Knight R."/>
            <person name="Edlund A."/>
        </authorList>
    </citation>
    <scope>NUCLEOTIDE SEQUENCE</scope>
    <source>
        <strain evidence="4">JCVI_47_bin.4</strain>
    </source>
</reference>
<dbReference type="AlphaFoldDB" id="A0A930KG29"/>
<dbReference type="PANTHER" id="PTHR43308">
    <property type="entry name" value="OUTER MEMBRANE PROTEIN ALPHA-RELATED"/>
    <property type="match status" value="1"/>
</dbReference>
<feature type="compositionally biased region" description="Basic and acidic residues" evidence="1">
    <location>
        <begin position="680"/>
        <end position="696"/>
    </location>
</feature>